<dbReference type="Proteomes" id="UP000785679">
    <property type="component" value="Unassembled WGS sequence"/>
</dbReference>
<proteinExistence type="predicted"/>
<comment type="caution">
    <text evidence="2">The sequence shown here is derived from an EMBL/GenBank/DDBJ whole genome shotgun (WGS) entry which is preliminary data.</text>
</comment>
<feature type="coiled-coil region" evidence="1">
    <location>
        <begin position="333"/>
        <end position="360"/>
    </location>
</feature>
<organism evidence="2 3">
    <name type="scientific">Halteria grandinella</name>
    <dbReference type="NCBI Taxonomy" id="5974"/>
    <lineage>
        <taxon>Eukaryota</taxon>
        <taxon>Sar</taxon>
        <taxon>Alveolata</taxon>
        <taxon>Ciliophora</taxon>
        <taxon>Intramacronucleata</taxon>
        <taxon>Spirotrichea</taxon>
        <taxon>Stichotrichia</taxon>
        <taxon>Sporadotrichida</taxon>
        <taxon>Halteriidae</taxon>
        <taxon>Halteria</taxon>
    </lineage>
</organism>
<dbReference type="EMBL" id="RRYP01003701">
    <property type="protein sequence ID" value="TNV83564.1"/>
    <property type="molecule type" value="Genomic_DNA"/>
</dbReference>
<keyword evidence="3" id="KW-1185">Reference proteome</keyword>
<dbReference type="OrthoDB" id="325303at2759"/>
<gene>
    <name evidence="2" type="ORF">FGO68_gene1548</name>
</gene>
<dbReference type="AlphaFoldDB" id="A0A8J8NZQ0"/>
<keyword evidence="1" id="KW-0175">Coiled coil</keyword>
<feature type="coiled-coil region" evidence="1">
    <location>
        <begin position="218"/>
        <end position="273"/>
    </location>
</feature>
<name>A0A8J8NZQ0_HALGN</name>
<feature type="coiled-coil region" evidence="1">
    <location>
        <begin position="456"/>
        <end position="530"/>
    </location>
</feature>
<protein>
    <submittedName>
        <fullName evidence="2">Uncharacterized protein</fullName>
    </submittedName>
</protein>
<evidence type="ECO:0000313" key="2">
    <source>
        <dbReference type="EMBL" id="TNV83564.1"/>
    </source>
</evidence>
<evidence type="ECO:0000256" key="1">
    <source>
        <dbReference type="SAM" id="Coils"/>
    </source>
</evidence>
<sequence>MSPQSDTYCEKLYKSFIDTSNGPPNSGGIVFQEKVLRACEMLDIDIKEIMPRRLEEFSDGGTIAPDIAKVRFEHFAMKRKAKLLAINAQAHALDQAARSPRKGHTTHRQQHSETAMTFLGGTQKPAGGAKFFSALPSPSKNSKGGTTSIFLTGLGELASVTPHPQAHTRLSSLSPSKPQQHSRVQFYNTSAPKSALSTIQGGGGTSSLPDIAASDALLKEMQREKERLHRYFQSKERTQKVLENIEKRGKELLKKKELKLAKIEEKQKKELKEYKHILVEKDFKRQQKKKVVEDKMKDLIMRSEEEYLEHLEQVRLKQEERDKRQKEWCELEYKRHNESMNRSMNNYQQAIKERQQLELVTERNLQDLQRRLSIGWNRSQVRKEELRQHAAETLNNFHSVLENHEKIELEMATERLSKFFDRRNKQLKHFQKWEKERAKSMENTKFKAESKLGAAKHLQQQALDELERLGENIQERFKEHAQRMEEFKQKREREFLLKHEREQLRFEDQQSNLQRQKRQKEREKLQVIQKHMQIESKMQQFKETKAHLLEYHRVANELRLNSSVMSK</sequence>
<reference evidence="2" key="1">
    <citation type="submission" date="2019-06" db="EMBL/GenBank/DDBJ databases">
        <authorList>
            <person name="Zheng W."/>
        </authorList>
    </citation>
    <scope>NUCLEOTIDE SEQUENCE</scope>
    <source>
        <strain evidence="2">QDHG01</strain>
    </source>
</reference>
<evidence type="ECO:0000313" key="3">
    <source>
        <dbReference type="Proteomes" id="UP000785679"/>
    </source>
</evidence>
<accession>A0A8J8NZQ0</accession>